<feature type="domain" description="VOC" evidence="1">
    <location>
        <begin position="4"/>
        <end position="127"/>
    </location>
</feature>
<dbReference type="PROSITE" id="PS51819">
    <property type="entry name" value="VOC"/>
    <property type="match status" value="1"/>
</dbReference>
<organism evidence="2 3">
    <name type="scientific">Micromonospora cathayae</name>
    <dbReference type="NCBI Taxonomy" id="3028804"/>
    <lineage>
        <taxon>Bacteria</taxon>
        <taxon>Bacillati</taxon>
        <taxon>Actinomycetota</taxon>
        <taxon>Actinomycetes</taxon>
        <taxon>Micromonosporales</taxon>
        <taxon>Micromonosporaceae</taxon>
        <taxon>Micromonospora</taxon>
    </lineage>
</organism>
<sequence>MGARQLKVGLRVADLDRSCALYLRLGFRQIPGQDQPNLRYLTFGHTWLILSDLHRHGYHDAEREQAVKAGPVGQGFVLAVPTPDLTATYELWRAEGLPVTLEPEDVGWARIFYGLDPDGYEVMFEEFTVAAPDER</sequence>
<gene>
    <name evidence="2" type="ORF">PVK37_00090</name>
</gene>
<name>A0ABY8A1Z9_9ACTN</name>
<dbReference type="InterPro" id="IPR037523">
    <property type="entry name" value="VOC_core"/>
</dbReference>
<proteinExistence type="predicted"/>
<evidence type="ECO:0000313" key="2">
    <source>
        <dbReference type="EMBL" id="WDZ88238.1"/>
    </source>
</evidence>
<dbReference type="Proteomes" id="UP001219605">
    <property type="component" value="Chromosome"/>
</dbReference>
<protein>
    <submittedName>
        <fullName evidence="2">VOC family protein</fullName>
    </submittedName>
</protein>
<dbReference type="Gene3D" id="3.10.180.10">
    <property type="entry name" value="2,3-Dihydroxybiphenyl 1,2-Dioxygenase, domain 1"/>
    <property type="match status" value="1"/>
</dbReference>
<evidence type="ECO:0000313" key="3">
    <source>
        <dbReference type="Proteomes" id="UP001219605"/>
    </source>
</evidence>
<dbReference type="SUPFAM" id="SSF54593">
    <property type="entry name" value="Glyoxalase/Bleomycin resistance protein/Dihydroxybiphenyl dioxygenase"/>
    <property type="match status" value="1"/>
</dbReference>
<evidence type="ECO:0000259" key="1">
    <source>
        <dbReference type="PROSITE" id="PS51819"/>
    </source>
</evidence>
<reference evidence="2 3" key="1">
    <citation type="submission" date="2023-02" db="EMBL/GenBank/DDBJ databases">
        <authorList>
            <person name="Mo P."/>
        </authorList>
    </citation>
    <scope>NUCLEOTIDE SEQUENCE [LARGE SCALE GENOMIC DNA]</scope>
    <source>
        <strain evidence="2 3">HUAS 3</strain>
    </source>
</reference>
<dbReference type="EMBL" id="CP118615">
    <property type="protein sequence ID" value="WDZ88238.1"/>
    <property type="molecule type" value="Genomic_DNA"/>
</dbReference>
<accession>A0ABY8A1Z9</accession>
<dbReference type="Pfam" id="PF00903">
    <property type="entry name" value="Glyoxalase"/>
    <property type="match status" value="1"/>
</dbReference>
<dbReference type="InterPro" id="IPR029068">
    <property type="entry name" value="Glyas_Bleomycin-R_OHBP_Dase"/>
</dbReference>
<dbReference type="InterPro" id="IPR004360">
    <property type="entry name" value="Glyas_Fos-R_dOase_dom"/>
</dbReference>
<dbReference type="RefSeq" id="WP_275035302.1">
    <property type="nucleotide sequence ID" value="NZ_CP118615.1"/>
</dbReference>
<keyword evidence="3" id="KW-1185">Reference proteome</keyword>